<dbReference type="EMBL" id="MQWD01000001">
    <property type="protein sequence ID" value="PAP78781.1"/>
    <property type="molecule type" value="Genomic_DNA"/>
</dbReference>
<sequence length="327" mass="36571">MPEEPELETDAPASAFGRDVLAGLAERPRAIPAKYFYDERGSRLFDAITRLDAYYPTRTERQILLDHADEMVEAIGKNAALVEYGSGSSEKTRILLDALHARRTLAAYVPIDISAAFLEQTAVSLREAYPGLPVLPVAADYTRAFDLPELPSETSRVVVFFPGSTVGNFTQPEARDFLRHVAEVAGPDGALLIGVDQWKDEDVLRRAYDDPEGVTAEFNLNVLRRINRELDGDADLDAWAHEVRLDDDPPRVEMHLRSLVDQTLTVLGERFRFEAGESIHTEDSHKFGPDGLASLAEDAGLVRRRRWTDPRGWFAVELYETADARPH</sequence>
<dbReference type="InterPro" id="IPR017804">
    <property type="entry name" value="MeTrfase_EgtD-like"/>
</dbReference>
<dbReference type="InterPro" id="IPR019257">
    <property type="entry name" value="MeTrfase_dom"/>
</dbReference>
<comment type="caution">
    <text evidence="4">The sequence shown here is derived from an EMBL/GenBank/DDBJ whole genome shotgun (WGS) entry which is preliminary data.</text>
</comment>
<dbReference type="Pfam" id="PF10017">
    <property type="entry name" value="Methyltransf_33"/>
    <property type="match status" value="1"/>
</dbReference>
<dbReference type="InterPro" id="IPR051128">
    <property type="entry name" value="EgtD_Methyltrsf_superfamily"/>
</dbReference>
<evidence type="ECO:0000313" key="4">
    <source>
        <dbReference type="EMBL" id="PAP78781.1"/>
    </source>
</evidence>
<keyword evidence="1 4" id="KW-0489">Methyltransferase</keyword>
<keyword evidence="5" id="KW-1185">Reference proteome</keyword>
<dbReference type="GO" id="GO:0008168">
    <property type="term" value="F:methyltransferase activity"/>
    <property type="evidence" value="ECO:0007669"/>
    <property type="project" value="UniProtKB-KW"/>
</dbReference>
<evidence type="ECO:0000259" key="3">
    <source>
        <dbReference type="Pfam" id="PF10017"/>
    </source>
</evidence>
<dbReference type="Proteomes" id="UP000216339">
    <property type="component" value="Unassembled WGS sequence"/>
</dbReference>
<accession>A0A271J5H4</accession>
<gene>
    <name evidence="4" type="ORF">BSZ37_13800</name>
</gene>
<dbReference type="OrthoDB" id="5289726at2"/>
<dbReference type="PIRSF" id="PIRSF018005">
    <property type="entry name" value="UCP018005"/>
    <property type="match status" value="1"/>
</dbReference>
<name>A0A271J5H4_9BACT</name>
<dbReference type="GO" id="GO:0032259">
    <property type="term" value="P:methylation"/>
    <property type="evidence" value="ECO:0007669"/>
    <property type="project" value="UniProtKB-KW"/>
</dbReference>
<dbReference type="SUPFAM" id="SSF53335">
    <property type="entry name" value="S-adenosyl-L-methionine-dependent methyltransferases"/>
    <property type="match status" value="1"/>
</dbReference>
<evidence type="ECO:0000313" key="5">
    <source>
        <dbReference type="Proteomes" id="UP000216339"/>
    </source>
</evidence>
<feature type="domain" description="Histidine-specific methyltransferase SAM-dependent" evidence="3">
    <location>
        <begin position="17"/>
        <end position="320"/>
    </location>
</feature>
<organism evidence="4 5">
    <name type="scientific">Rubrivirga marina</name>
    <dbReference type="NCBI Taxonomy" id="1196024"/>
    <lineage>
        <taxon>Bacteria</taxon>
        <taxon>Pseudomonadati</taxon>
        <taxon>Rhodothermota</taxon>
        <taxon>Rhodothermia</taxon>
        <taxon>Rhodothermales</taxon>
        <taxon>Rubricoccaceae</taxon>
        <taxon>Rubrivirga</taxon>
    </lineage>
</organism>
<dbReference type="InterPro" id="IPR035094">
    <property type="entry name" value="EgtD"/>
</dbReference>
<dbReference type="NCBIfam" id="TIGR03438">
    <property type="entry name" value="egtD_ergothio"/>
    <property type="match status" value="1"/>
</dbReference>
<dbReference type="AlphaFoldDB" id="A0A271J5H4"/>
<dbReference type="PANTHER" id="PTHR43397">
    <property type="entry name" value="ERGOTHIONEINE BIOSYNTHESIS PROTEIN 1"/>
    <property type="match status" value="1"/>
</dbReference>
<proteinExistence type="predicted"/>
<dbReference type="PANTHER" id="PTHR43397:SF1">
    <property type="entry name" value="ERGOTHIONEINE BIOSYNTHESIS PROTEIN 1"/>
    <property type="match status" value="1"/>
</dbReference>
<dbReference type="InterPro" id="IPR029063">
    <property type="entry name" value="SAM-dependent_MTases_sf"/>
</dbReference>
<reference evidence="4 5" key="1">
    <citation type="submission" date="2016-11" db="EMBL/GenBank/DDBJ databases">
        <title>Study of marine rhodopsin-containing bacteria.</title>
        <authorList>
            <person name="Yoshizawa S."/>
            <person name="Kumagai Y."/>
            <person name="Kogure K."/>
        </authorList>
    </citation>
    <scope>NUCLEOTIDE SEQUENCE [LARGE SCALE GENOMIC DNA]</scope>
    <source>
        <strain evidence="4 5">SAORIC-28</strain>
    </source>
</reference>
<evidence type="ECO:0000256" key="1">
    <source>
        <dbReference type="ARBA" id="ARBA00022603"/>
    </source>
</evidence>
<dbReference type="Gene3D" id="3.40.50.150">
    <property type="entry name" value="Vaccinia Virus protein VP39"/>
    <property type="match status" value="1"/>
</dbReference>
<protein>
    <submittedName>
        <fullName evidence="4">Dimethylhistidine N-methyltransferase</fullName>
    </submittedName>
</protein>
<evidence type="ECO:0000256" key="2">
    <source>
        <dbReference type="ARBA" id="ARBA00022679"/>
    </source>
</evidence>
<keyword evidence="2 4" id="KW-0808">Transferase</keyword>